<dbReference type="OrthoDB" id="8680240at2"/>
<dbReference type="Pfam" id="PF00392">
    <property type="entry name" value="GntR"/>
    <property type="match status" value="1"/>
</dbReference>
<dbReference type="Gene3D" id="1.10.10.10">
    <property type="entry name" value="Winged helix-like DNA-binding domain superfamily/Winged helix DNA-binding domain"/>
    <property type="match status" value="1"/>
</dbReference>
<dbReference type="InterPro" id="IPR036388">
    <property type="entry name" value="WH-like_DNA-bd_sf"/>
</dbReference>
<evidence type="ECO:0000313" key="6">
    <source>
        <dbReference type="Proteomes" id="UP000315364"/>
    </source>
</evidence>
<keyword evidence="1" id="KW-0805">Transcription regulation</keyword>
<evidence type="ECO:0000256" key="2">
    <source>
        <dbReference type="ARBA" id="ARBA00023125"/>
    </source>
</evidence>
<dbReference type="PANTHER" id="PTHR43537:SF20">
    <property type="entry name" value="HTH-TYPE TRANSCRIPTIONAL REPRESSOR GLAR"/>
    <property type="match status" value="1"/>
</dbReference>
<protein>
    <submittedName>
        <fullName evidence="5">FCD domain-containing protein</fullName>
    </submittedName>
</protein>
<keyword evidence="3" id="KW-0804">Transcription</keyword>
<dbReference type="SUPFAM" id="SSF46785">
    <property type="entry name" value="Winged helix' DNA-binding domain"/>
    <property type="match status" value="1"/>
</dbReference>
<dbReference type="GO" id="GO:0003677">
    <property type="term" value="F:DNA binding"/>
    <property type="evidence" value="ECO:0007669"/>
    <property type="project" value="UniProtKB-KW"/>
</dbReference>
<organism evidence="5 6">
    <name type="scientific">Devosia ginsengisoli</name>
    <dbReference type="NCBI Taxonomy" id="400770"/>
    <lineage>
        <taxon>Bacteria</taxon>
        <taxon>Pseudomonadati</taxon>
        <taxon>Pseudomonadota</taxon>
        <taxon>Alphaproteobacteria</taxon>
        <taxon>Hyphomicrobiales</taxon>
        <taxon>Devosiaceae</taxon>
        <taxon>Devosia</taxon>
    </lineage>
</organism>
<dbReference type="SMART" id="SM00895">
    <property type="entry name" value="FCD"/>
    <property type="match status" value="1"/>
</dbReference>
<proteinExistence type="predicted"/>
<accession>A0A5B8LT45</accession>
<evidence type="ECO:0000256" key="1">
    <source>
        <dbReference type="ARBA" id="ARBA00023015"/>
    </source>
</evidence>
<evidence type="ECO:0000256" key="3">
    <source>
        <dbReference type="ARBA" id="ARBA00023163"/>
    </source>
</evidence>
<feature type="domain" description="HTH gntR-type" evidence="4">
    <location>
        <begin position="7"/>
        <end position="74"/>
    </location>
</feature>
<dbReference type="Proteomes" id="UP000315364">
    <property type="component" value="Chromosome"/>
</dbReference>
<dbReference type="Gene3D" id="1.20.120.530">
    <property type="entry name" value="GntR ligand-binding domain-like"/>
    <property type="match status" value="1"/>
</dbReference>
<evidence type="ECO:0000259" key="4">
    <source>
        <dbReference type="PROSITE" id="PS50949"/>
    </source>
</evidence>
<dbReference type="PANTHER" id="PTHR43537">
    <property type="entry name" value="TRANSCRIPTIONAL REGULATOR, GNTR FAMILY"/>
    <property type="match status" value="1"/>
</dbReference>
<keyword evidence="6" id="KW-1185">Reference proteome</keyword>
<dbReference type="RefSeq" id="WP_146290195.1">
    <property type="nucleotide sequence ID" value="NZ_CP042304.1"/>
</dbReference>
<dbReference type="SUPFAM" id="SSF48008">
    <property type="entry name" value="GntR ligand-binding domain-like"/>
    <property type="match status" value="1"/>
</dbReference>
<dbReference type="SMART" id="SM00345">
    <property type="entry name" value="HTH_GNTR"/>
    <property type="match status" value="1"/>
</dbReference>
<dbReference type="KEGG" id="dea:FPZ08_11730"/>
<keyword evidence="2" id="KW-0238">DNA-binding</keyword>
<dbReference type="CDD" id="cd07377">
    <property type="entry name" value="WHTH_GntR"/>
    <property type="match status" value="1"/>
</dbReference>
<reference evidence="5 6" key="1">
    <citation type="submission" date="2019-07" db="EMBL/GenBank/DDBJ databases">
        <title>Full genome sequence of Devosia sp. Gsoil 520.</title>
        <authorList>
            <person name="Im W.-T."/>
        </authorList>
    </citation>
    <scope>NUCLEOTIDE SEQUENCE [LARGE SCALE GENOMIC DNA]</scope>
    <source>
        <strain evidence="5 6">Gsoil 520</strain>
    </source>
</reference>
<name>A0A5B8LT45_9HYPH</name>
<dbReference type="InterPro" id="IPR011711">
    <property type="entry name" value="GntR_C"/>
</dbReference>
<dbReference type="InterPro" id="IPR000524">
    <property type="entry name" value="Tscrpt_reg_HTH_GntR"/>
</dbReference>
<dbReference type="InterPro" id="IPR008920">
    <property type="entry name" value="TF_FadR/GntR_C"/>
</dbReference>
<sequence>MTMDEQPTLNATVFNLLRQDILTGRLRPGERLRAETLRQRYDVGGSPVREALMRLEAEDFVVLEQNKGFRVAGVSAEHLQDLSRTRVEIEGLALKWSIAKGGVDWESAIVASMHRLASVPKHLDAEGQERNVDWLRYHREFHAALVAACDSPVLAGVRNHLFDQAERYVALSISVGGEVRDDVSEHQGIMEAALARDTELALALNRRHIERTTKKLLAAIEHYASVS</sequence>
<gene>
    <name evidence="5" type="ORF">FPZ08_11730</name>
</gene>
<dbReference type="Pfam" id="PF07729">
    <property type="entry name" value="FCD"/>
    <property type="match status" value="1"/>
</dbReference>
<dbReference type="InterPro" id="IPR036390">
    <property type="entry name" value="WH_DNA-bd_sf"/>
</dbReference>
<dbReference type="GO" id="GO:0003700">
    <property type="term" value="F:DNA-binding transcription factor activity"/>
    <property type="evidence" value="ECO:0007669"/>
    <property type="project" value="InterPro"/>
</dbReference>
<dbReference type="PROSITE" id="PS50949">
    <property type="entry name" value="HTH_GNTR"/>
    <property type="match status" value="1"/>
</dbReference>
<dbReference type="EMBL" id="CP042304">
    <property type="protein sequence ID" value="QDZ11373.1"/>
    <property type="molecule type" value="Genomic_DNA"/>
</dbReference>
<evidence type="ECO:0000313" key="5">
    <source>
        <dbReference type="EMBL" id="QDZ11373.1"/>
    </source>
</evidence>
<dbReference type="AlphaFoldDB" id="A0A5B8LT45"/>